<proteinExistence type="inferred from homology"/>
<gene>
    <name evidence="8" type="ORF">SAMN05444281_1790</name>
</gene>
<feature type="domain" description="SusD-like N-terminal" evidence="7">
    <location>
        <begin position="20"/>
        <end position="220"/>
    </location>
</feature>
<dbReference type="InterPro" id="IPR011990">
    <property type="entry name" value="TPR-like_helical_dom_sf"/>
</dbReference>
<evidence type="ECO:0000256" key="3">
    <source>
        <dbReference type="ARBA" id="ARBA00022729"/>
    </source>
</evidence>
<dbReference type="RefSeq" id="WP_073120649.1">
    <property type="nucleotide sequence ID" value="NZ_BMEN01000003.1"/>
</dbReference>
<accession>A0A1M5VGP2</accession>
<keyword evidence="3" id="KW-0732">Signal</keyword>
<evidence type="ECO:0000256" key="2">
    <source>
        <dbReference type="ARBA" id="ARBA00006275"/>
    </source>
</evidence>
<dbReference type="Gene3D" id="1.25.40.390">
    <property type="match status" value="1"/>
</dbReference>
<dbReference type="PROSITE" id="PS51257">
    <property type="entry name" value="PROKAR_LIPOPROTEIN"/>
    <property type="match status" value="1"/>
</dbReference>
<dbReference type="AlphaFoldDB" id="A0A1M5VGP2"/>
<evidence type="ECO:0000313" key="8">
    <source>
        <dbReference type="EMBL" id="SHH74452.1"/>
    </source>
</evidence>
<dbReference type="GO" id="GO:0009279">
    <property type="term" value="C:cell outer membrane"/>
    <property type="evidence" value="ECO:0007669"/>
    <property type="project" value="UniProtKB-SubCell"/>
</dbReference>
<evidence type="ECO:0000313" key="9">
    <source>
        <dbReference type="Proteomes" id="UP000184109"/>
    </source>
</evidence>
<name>A0A1M5VGP2_9FLAO</name>
<organism evidence="8 9">
    <name type="scientific">Wenyingzhuangia marina</name>
    <dbReference type="NCBI Taxonomy" id="1195760"/>
    <lineage>
        <taxon>Bacteria</taxon>
        <taxon>Pseudomonadati</taxon>
        <taxon>Bacteroidota</taxon>
        <taxon>Flavobacteriia</taxon>
        <taxon>Flavobacteriales</taxon>
        <taxon>Flavobacteriaceae</taxon>
        <taxon>Wenyingzhuangia</taxon>
    </lineage>
</organism>
<dbReference type="SUPFAM" id="SSF48452">
    <property type="entry name" value="TPR-like"/>
    <property type="match status" value="1"/>
</dbReference>
<evidence type="ECO:0000256" key="1">
    <source>
        <dbReference type="ARBA" id="ARBA00004442"/>
    </source>
</evidence>
<sequence>MKNIIYIIVFSLSFISCENYLDVEPIGQVIPKTVEDYRSFLTSAYSISKSHKLLTTYRTDELSLKANTSGIEQYEDIFIWNDLNPGPLRLDFPYASIYNTIFYTNHVINSQSTMEGKLLEKEQLVGEAHALRAMQYFELINLYAKPYNKLTAINDAGVPITTEYDSEKEYPVKTIEEVYTLILSDLNKAEALININQQTLGYNYRFSILAVKAFKARVYLYQQEWQKSIDAANEALAINNQLQDLNSDTSIMPSEYNSVESILALETIANFDLVNKATISDDLIAAYNQTEDLRFSLYFNQNPNGSYQSKKSAENKFKVSLRTADLYLTIVECLANLDKEILAKEKLIEFTKNRYTATGWNDYKTTVNTLNLADLKQEILEERRREFAIEGHRWNDLRRTTQPEITKIYNGTIYTLQKNDERYTILFPNDARINNPNL</sequence>
<feature type="domain" description="RagB/SusD" evidence="6">
    <location>
        <begin position="302"/>
        <end position="432"/>
    </location>
</feature>
<comment type="similarity">
    <text evidence="2">Belongs to the SusD family.</text>
</comment>
<dbReference type="Pfam" id="PF14322">
    <property type="entry name" value="SusD-like_3"/>
    <property type="match status" value="1"/>
</dbReference>
<dbReference type="InterPro" id="IPR033985">
    <property type="entry name" value="SusD-like_N"/>
</dbReference>
<dbReference type="InterPro" id="IPR012944">
    <property type="entry name" value="SusD_RagB_dom"/>
</dbReference>
<evidence type="ECO:0000256" key="5">
    <source>
        <dbReference type="ARBA" id="ARBA00023237"/>
    </source>
</evidence>
<comment type="subcellular location">
    <subcellularLocation>
        <location evidence="1">Cell outer membrane</location>
    </subcellularLocation>
</comment>
<keyword evidence="4" id="KW-0472">Membrane</keyword>
<protein>
    <submittedName>
        <fullName evidence="8">SusD family protein</fullName>
    </submittedName>
</protein>
<keyword evidence="5" id="KW-0998">Cell outer membrane</keyword>
<dbReference type="OrthoDB" id="630434at2"/>
<dbReference type="EMBL" id="FQXQ01000003">
    <property type="protein sequence ID" value="SHH74452.1"/>
    <property type="molecule type" value="Genomic_DNA"/>
</dbReference>
<reference evidence="9" key="1">
    <citation type="submission" date="2016-11" db="EMBL/GenBank/DDBJ databases">
        <authorList>
            <person name="Varghese N."/>
            <person name="Submissions S."/>
        </authorList>
    </citation>
    <scope>NUCLEOTIDE SEQUENCE [LARGE SCALE GENOMIC DNA]</scope>
    <source>
        <strain evidence="9">DSM 100572</strain>
    </source>
</reference>
<evidence type="ECO:0000259" key="6">
    <source>
        <dbReference type="Pfam" id="PF07980"/>
    </source>
</evidence>
<dbReference type="Proteomes" id="UP000184109">
    <property type="component" value="Unassembled WGS sequence"/>
</dbReference>
<evidence type="ECO:0000259" key="7">
    <source>
        <dbReference type="Pfam" id="PF14322"/>
    </source>
</evidence>
<dbReference type="Pfam" id="PF07980">
    <property type="entry name" value="SusD_RagB"/>
    <property type="match status" value="1"/>
</dbReference>
<keyword evidence="9" id="KW-1185">Reference proteome</keyword>
<evidence type="ECO:0000256" key="4">
    <source>
        <dbReference type="ARBA" id="ARBA00023136"/>
    </source>
</evidence>
<dbReference type="STRING" id="1195760.SAMN05444281_1790"/>